<sequence length="72" mass="8653">MIDKYKLYNNFYYIVIKNTLFISIERIVVVLTLFTDTANKSLKGSYPNVENQKEYKIAIENPKDSLWWKEEQ</sequence>
<evidence type="ECO:0000256" key="1">
    <source>
        <dbReference type="SAM" id="Phobius"/>
    </source>
</evidence>
<name>A0ABQ0XJ45_9STAP</name>
<keyword evidence="3" id="KW-1185">Reference proteome</keyword>
<keyword evidence="1" id="KW-0472">Membrane</keyword>
<evidence type="ECO:0000313" key="2">
    <source>
        <dbReference type="EMBL" id="GEP81462.1"/>
    </source>
</evidence>
<keyword evidence="1" id="KW-1133">Transmembrane helix</keyword>
<comment type="caution">
    <text evidence="2">The sequence shown here is derived from an EMBL/GenBank/DDBJ whole genome shotgun (WGS) entry which is preliminary data.</text>
</comment>
<organism evidence="2 3">
    <name type="scientific">Staphylococcus kloosii</name>
    <dbReference type="NCBI Taxonomy" id="29384"/>
    <lineage>
        <taxon>Bacteria</taxon>
        <taxon>Bacillati</taxon>
        <taxon>Bacillota</taxon>
        <taxon>Bacilli</taxon>
        <taxon>Bacillales</taxon>
        <taxon>Staphylococcaceae</taxon>
        <taxon>Staphylococcus</taxon>
    </lineage>
</organism>
<feature type="transmembrane region" description="Helical" evidence="1">
    <location>
        <begin position="12"/>
        <end position="34"/>
    </location>
</feature>
<gene>
    <name evidence="2" type="ORF">SKL01_06400</name>
</gene>
<proteinExistence type="predicted"/>
<dbReference type="Proteomes" id="UP000321040">
    <property type="component" value="Unassembled WGS sequence"/>
</dbReference>
<reference evidence="2 3" key="1">
    <citation type="submission" date="2019-07" db="EMBL/GenBank/DDBJ databases">
        <title>Whole genome shotgun sequence of Staphylococcus kloosii NBRC 109624.</title>
        <authorList>
            <person name="Hosoyama A."/>
            <person name="Uohara A."/>
            <person name="Ohji S."/>
            <person name="Ichikawa N."/>
        </authorList>
    </citation>
    <scope>NUCLEOTIDE SEQUENCE [LARGE SCALE GENOMIC DNA]</scope>
    <source>
        <strain evidence="2 3">NBRC 109624</strain>
    </source>
</reference>
<dbReference type="EMBL" id="BKAQ01000004">
    <property type="protein sequence ID" value="GEP81462.1"/>
    <property type="molecule type" value="Genomic_DNA"/>
</dbReference>
<keyword evidence="1" id="KW-0812">Transmembrane</keyword>
<protein>
    <submittedName>
        <fullName evidence="2">Uncharacterized protein</fullName>
    </submittedName>
</protein>
<accession>A0ABQ0XJ45</accession>
<evidence type="ECO:0000313" key="3">
    <source>
        <dbReference type="Proteomes" id="UP000321040"/>
    </source>
</evidence>